<dbReference type="EMBL" id="AE017126">
    <property type="protein sequence ID" value="AAQ00269.1"/>
    <property type="molecule type" value="Genomic_DNA"/>
</dbReference>
<gene>
    <name evidence="1" type="ordered locus">Pro_1224</name>
</gene>
<dbReference type="HOGENOM" id="CLU_180039_0_0_3"/>
<reference evidence="1 2" key="1">
    <citation type="journal article" date="2003" name="Proc. Natl. Acad. Sci. U.S.A.">
        <title>Genome sequence of the cyanobacterium Prochlorococcus marinus SS120, a nearly minimal oxyphototrophic genome.</title>
        <authorList>
            <person name="Dufresne A."/>
            <person name="Salanoubat M."/>
            <person name="Partensky F."/>
            <person name="Artiguenave F."/>
            <person name="Axmann I.M."/>
            <person name="Barbe V."/>
            <person name="Duprat S."/>
            <person name="Galperin M.Y."/>
            <person name="Koonin E.V."/>
            <person name="Le Gall F."/>
            <person name="Makarova K.S."/>
            <person name="Ostrowski M."/>
            <person name="Oztas S."/>
            <person name="Robert C."/>
            <person name="Rogozin I.B."/>
            <person name="Scanlan D.J."/>
            <person name="Tandeau de Marsac N."/>
            <person name="Weissenbach J."/>
            <person name="Wincker P."/>
            <person name="Wolf Y.I."/>
            <person name="Hess W.R."/>
        </authorList>
    </citation>
    <scope>NUCLEOTIDE SEQUENCE [LARGE SCALE GENOMIC DNA]</scope>
    <source>
        <strain evidence="2">SARG / CCMP1375 / SS120</strain>
    </source>
</reference>
<dbReference type="KEGG" id="pma:Pro_1224"/>
<protein>
    <submittedName>
        <fullName evidence="1">Uncharacterized protein</fullName>
    </submittedName>
</protein>
<dbReference type="AlphaFoldDB" id="Q7VB74"/>
<dbReference type="Proteomes" id="UP000001420">
    <property type="component" value="Chromosome"/>
</dbReference>
<sequence>MRISLNLSDYEPVNYLWADLLESLGIDKSNKAVRQALDLQYMTGTKETLPVLFIETCGVALITFSLLKNQTGLSFCGENHVLIFSHRKKSFQVLQELK</sequence>
<keyword evidence="2" id="KW-1185">Reference proteome</keyword>
<organism evidence="1 2">
    <name type="scientific">Prochlorococcus marinus (strain SARG / CCMP1375 / SS120)</name>
    <dbReference type="NCBI Taxonomy" id="167539"/>
    <lineage>
        <taxon>Bacteria</taxon>
        <taxon>Bacillati</taxon>
        <taxon>Cyanobacteriota</taxon>
        <taxon>Cyanophyceae</taxon>
        <taxon>Synechococcales</taxon>
        <taxon>Prochlorococcaceae</taxon>
        <taxon>Prochlorococcus</taxon>
    </lineage>
</organism>
<dbReference type="PATRIC" id="fig|167539.5.peg.1285"/>
<evidence type="ECO:0000313" key="1">
    <source>
        <dbReference type="EMBL" id="AAQ00269.1"/>
    </source>
</evidence>
<proteinExistence type="predicted"/>
<dbReference type="EnsemblBacteria" id="AAQ00269">
    <property type="protein sequence ID" value="AAQ00269"/>
    <property type="gene ID" value="Pro_1224"/>
</dbReference>
<dbReference type="eggNOG" id="ENOG5033YGX">
    <property type="taxonomic scope" value="Bacteria"/>
</dbReference>
<name>Q7VB74_PROMA</name>
<accession>Q7VB74</accession>
<dbReference type="OrthoDB" id="559408at2"/>
<evidence type="ECO:0000313" key="2">
    <source>
        <dbReference type="Proteomes" id="UP000001420"/>
    </source>
</evidence>